<comment type="caution">
    <text evidence="6">The sequence shown here is derived from an EMBL/GenBank/DDBJ whole genome shotgun (WGS) entry which is preliminary data.</text>
</comment>
<keyword evidence="7" id="KW-1185">Reference proteome</keyword>
<evidence type="ECO:0000256" key="5">
    <source>
        <dbReference type="SAM" id="Phobius"/>
    </source>
</evidence>
<sequence length="239" mass="26450">MLVSNAIVEFIGFAGRAASGAQKAGCWTLGPYITQSMFILIAPALFAASIYMILGRIIILVGGQEHSIIRPQWLTKIFVIGDVVCFFLLAGGSGILASSKNNPSSSDAGNNVIIGGLVLQLLWFAIFVTVAAVFHRRLNSVPTSRSQQPDCRWRKYLQTLYIAGCLIIIRNLFRVIEYAQGNDGYLLTKEAFIYVFDALPMLAVVTWLHWMHPGEIGLLLRGEDTFKNGLELIHHRPKN</sequence>
<evidence type="ECO:0000313" key="6">
    <source>
        <dbReference type="EMBL" id="PON22115.1"/>
    </source>
</evidence>
<evidence type="ECO:0000256" key="4">
    <source>
        <dbReference type="ARBA" id="ARBA00023136"/>
    </source>
</evidence>
<feature type="transmembrane region" description="Helical" evidence="5">
    <location>
        <begin position="112"/>
        <end position="135"/>
    </location>
</feature>
<reference evidence="6 7" key="1">
    <citation type="journal article" date="2016" name="Genome Announc.">
        <title>Draft Whole-Genome Sequence of Trichoderma gamsii T6085, a Promising Biocontrol Agent of Fusarium Head Blight on Wheat.</title>
        <authorList>
            <person name="Baroncelli R."/>
            <person name="Zapparata A."/>
            <person name="Piaggeschi G."/>
            <person name="Sarrocco S."/>
            <person name="Vannacci G."/>
        </authorList>
    </citation>
    <scope>NUCLEOTIDE SEQUENCE [LARGE SCALE GENOMIC DNA]</scope>
    <source>
        <strain evidence="6 7">T6085</strain>
    </source>
</reference>
<name>A0A2P4ZCV3_9HYPO</name>
<dbReference type="PANTHER" id="PTHR31465">
    <property type="entry name" value="PROTEIN RTA1-RELATED"/>
    <property type="match status" value="1"/>
</dbReference>
<feature type="transmembrane region" description="Helical" evidence="5">
    <location>
        <begin position="73"/>
        <end position="92"/>
    </location>
</feature>
<organism evidence="6 7">
    <name type="scientific">Trichoderma gamsii</name>
    <dbReference type="NCBI Taxonomy" id="398673"/>
    <lineage>
        <taxon>Eukaryota</taxon>
        <taxon>Fungi</taxon>
        <taxon>Dikarya</taxon>
        <taxon>Ascomycota</taxon>
        <taxon>Pezizomycotina</taxon>
        <taxon>Sordariomycetes</taxon>
        <taxon>Hypocreomycetidae</taxon>
        <taxon>Hypocreales</taxon>
        <taxon>Hypocreaceae</taxon>
        <taxon>Trichoderma</taxon>
    </lineage>
</organism>
<dbReference type="GO" id="GO:0016020">
    <property type="term" value="C:membrane"/>
    <property type="evidence" value="ECO:0007669"/>
    <property type="project" value="UniProtKB-SubCell"/>
</dbReference>
<feature type="transmembrane region" description="Helical" evidence="5">
    <location>
        <begin position="156"/>
        <end position="173"/>
    </location>
</feature>
<keyword evidence="3 5" id="KW-1133">Transmembrane helix</keyword>
<dbReference type="PANTHER" id="PTHR31465:SF35">
    <property type="entry name" value="RTA1 DOMAIN PROTEIN-RELATED"/>
    <property type="match status" value="1"/>
</dbReference>
<keyword evidence="4 5" id="KW-0472">Membrane</keyword>
<dbReference type="InterPro" id="IPR007568">
    <property type="entry name" value="RTA1"/>
</dbReference>
<keyword evidence="2 5" id="KW-0812">Transmembrane</keyword>
<comment type="subcellular location">
    <subcellularLocation>
        <location evidence="1">Membrane</location>
        <topology evidence="1">Multi-pass membrane protein</topology>
    </subcellularLocation>
</comment>
<dbReference type="RefSeq" id="XP_024404792.1">
    <property type="nucleotide sequence ID" value="XM_024550458.1"/>
</dbReference>
<accession>A0A2P4ZCV3</accession>
<proteinExistence type="predicted"/>
<gene>
    <name evidence="6" type="ORF">TGAM01_v208989</name>
</gene>
<evidence type="ECO:0000313" key="7">
    <source>
        <dbReference type="Proteomes" id="UP000054821"/>
    </source>
</evidence>
<dbReference type="EMBL" id="JPDN02000041">
    <property type="protein sequence ID" value="PON22115.1"/>
    <property type="molecule type" value="Genomic_DNA"/>
</dbReference>
<protein>
    <submittedName>
        <fullName evidence="6">RTM1</fullName>
    </submittedName>
</protein>
<evidence type="ECO:0000256" key="3">
    <source>
        <dbReference type="ARBA" id="ARBA00022989"/>
    </source>
</evidence>
<feature type="transmembrane region" description="Helical" evidence="5">
    <location>
        <begin position="37"/>
        <end position="61"/>
    </location>
</feature>
<feature type="transmembrane region" description="Helical" evidence="5">
    <location>
        <begin position="193"/>
        <end position="211"/>
    </location>
</feature>
<evidence type="ECO:0000256" key="2">
    <source>
        <dbReference type="ARBA" id="ARBA00022692"/>
    </source>
</evidence>
<dbReference type="STRING" id="398673.A0A2P4ZCV3"/>
<dbReference type="Proteomes" id="UP000054821">
    <property type="component" value="Unassembled WGS sequence"/>
</dbReference>
<dbReference type="AlphaFoldDB" id="A0A2P4ZCV3"/>
<dbReference type="Pfam" id="PF04479">
    <property type="entry name" value="RTA1"/>
    <property type="match status" value="1"/>
</dbReference>
<dbReference type="GeneID" id="36347823"/>
<evidence type="ECO:0000256" key="1">
    <source>
        <dbReference type="ARBA" id="ARBA00004141"/>
    </source>
</evidence>